<dbReference type="InterPro" id="IPR011006">
    <property type="entry name" value="CheY-like_superfamily"/>
</dbReference>
<keyword evidence="1" id="KW-0597">Phosphoprotein</keyword>
<evidence type="ECO:0000256" key="2">
    <source>
        <dbReference type="SAM" id="Coils"/>
    </source>
</evidence>
<dbReference type="OrthoDB" id="135748at2157"/>
<dbReference type="SUPFAM" id="SSF52172">
    <property type="entry name" value="CheY-like"/>
    <property type="match status" value="1"/>
</dbReference>
<dbReference type="Pfam" id="PF02518">
    <property type="entry name" value="HATPase_c"/>
    <property type="match status" value="1"/>
</dbReference>
<dbReference type="PANTHER" id="PTHR43065:SF23">
    <property type="entry name" value="SENSOR HISTIDINE KINASE PDTAS"/>
    <property type="match status" value="1"/>
</dbReference>
<dbReference type="Gene3D" id="3.40.50.2300">
    <property type="match status" value="1"/>
</dbReference>
<feature type="modified residue" description="4-aspartylphosphate" evidence="1">
    <location>
        <position position="59"/>
    </location>
</feature>
<dbReference type="RefSeq" id="WP_069583425.1">
    <property type="nucleotide sequence ID" value="NZ_LMVM01000001.1"/>
</dbReference>
<keyword evidence="2" id="KW-0175">Coiled coil</keyword>
<reference evidence="4 5" key="1">
    <citation type="journal article" date="2017" name="BMC Genomics">
        <title>Genomic analysis of methanogenic archaea reveals a shift towards energy conservation.</title>
        <authorList>
            <person name="Gilmore S.P."/>
            <person name="Henske J.K."/>
            <person name="Sexton J.A."/>
            <person name="Solomon K.V."/>
            <person name="Seppala S."/>
            <person name="Yoo J.I."/>
            <person name="Huyett L.M."/>
            <person name="Pressman A."/>
            <person name="Cogan J.Z."/>
            <person name="Kivenson V."/>
            <person name="Peng X."/>
            <person name="Tan Y."/>
            <person name="Valentine D.L."/>
            <person name="O'Malley M.A."/>
        </authorList>
    </citation>
    <scope>NUCLEOTIDE SEQUENCE [LARGE SCALE GENOMIC DNA]</scope>
    <source>
        <strain evidence="4 5">M.o.H.</strain>
    </source>
</reference>
<feature type="coiled-coil region" evidence="2">
    <location>
        <begin position="127"/>
        <end position="186"/>
    </location>
</feature>
<dbReference type="Gene3D" id="3.30.450.20">
    <property type="entry name" value="PAS domain"/>
    <property type="match status" value="1"/>
</dbReference>
<accession>A0A2A2H9P9</accession>
<dbReference type="EMBL" id="LMVM01000001">
    <property type="protein sequence ID" value="PAV05973.1"/>
    <property type="molecule type" value="Genomic_DNA"/>
</dbReference>
<dbReference type="Proteomes" id="UP000217784">
    <property type="component" value="Unassembled WGS sequence"/>
</dbReference>
<dbReference type="PANTHER" id="PTHR43065">
    <property type="entry name" value="SENSOR HISTIDINE KINASE"/>
    <property type="match status" value="1"/>
</dbReference>
<gene>
    <name evidence="4" type="ORF">ASJ80_14080</name>
</gene>
<sequence length="409" mass="46922">MDAKYINVLLIEDNLTDTALIREMLKEVRKPRFKLHNTRRLEDGLNYIEKNGADVLLLDLNLPDSFGFDTFLKAKERVPQSPIVILSAFDDEDVAINAVKGEAQDYLIKGKVDSSLLSRSISYAIERKAIEGELIRHRDHLEELVQERTIELREANKKLKNEIEERKLAEEEIKASLDEKNILLEEIHHRVENNLQTISNLMGLEYTQLNDKEPIEIYQESQNRVKTIALIHETLSRSEDFAIIDFNKYAYDLINYLFKSYAVDKNINANINIDGILLDIDTAVPCGLILNELVTNSIKHAFPSSYFEDRKLLKSRFTSSSNREFVNDQFTGQNDITGEINVIFTLDDGNFTLKVRDNGIGLPDNIDFRYAETSGMQLVNALVRQLDGLIDLEKDNGCEFKIIFRESSV</sequence>
<dbReference type="InterPro" id="IPR036890">
    <property type="entry name" value="HATPase_C_sf"/>
</dbReference>
<name>A0A2A2H9P9_METBR</name>
<dbReference type="InterPro" id="IPR003594">
    <property type="entry name" value="HATPase_dom"/>
</dbReference>
<comment type="caution">
    <text evidence="4">The sequence shown here is derived from an EMBL/GenBank/DDBJ whole genome shotgun (WGS) entry which is preliminary data.</text>
</comment>
<dbReference type="PROSITE" id="PS50110">
    <property type="entry name" value="RESPONSE_REGULATORY"/>
    <property type="match status" value="1"/>
</dbReference>
<dbReference type="Pfam" id="PF00072">
    <property type="entry name" value="Response_reg"/>
    <property type="match status" value="1"/>
</dbReference>
<dbReference type="InterPro" id="IPR001789">
    <property type="entry name" value="Sig_transdc_resp-reg_receiver"/>
</dbReference>
<dbReference type="SUPFAM" id="SSF55874">
    <property type="entry name" value="ATPase domain of HSP90 chaperone/DNA topoisomerase II/histidine kinase"/>
    <property type="match status" value="1"/>
</dbReference>
<keyword evidence="5" id="KW-1185">Reference proteome</keyword>
<evidence type="ECO:0000259" key="3">
    <source>
        <dbReference type="PROSITE" id="PS50110"/>
    </source>
</evidence>
<dbReference type="Gene3D" id="3.30.565.10">
    <property type="entry name" value="Histidine kinase-like ATPase, C-terminal domain"/>
    <property type="match status" value="1"/>
</dbReference>
<feature type="domain" description="Response regulatory" evidence="3">
    <location>
        <begin position="7"/>
        <end position="124"/>
    </location>
</feature>
<evidence type="ECO:0000256" key="1">
    <source>
        <dbReference type="PROSITE-ProRule" id="PRU00169"/>
    </source>
</evidence>
<evidence type="ECO:0000313" key="5">
    <source>
        <dbReference type="Proteomes" id="UP000217784"/>
    </source>
</evidence>
<dbReference type="GO" id="GO:0000160">
    <property type="term" value="P:phosphorelay signal transduction system"/>
    <property type="evidence" value="ECO:0007669"/>
    <property type="project" value="InterPro"/>
</dbReference>
<proteinExistence type="predicted"/>
<evidence type="ECO:0000313" key="4">
    <source>
        <dbReference type="EMBL" id="PAV05973.1"/>
    </source>
</evidence>
<dbReference type="InterPro" id="IPR011495">
    <property type="entry name" value="Sig_transdc_His_kin_sub2_dim/P"/>
</dbReference>
<protein>
    <recommendedName>
        <fullName evidence="3">Response regulatory domain-containing protein</fullName>
    </recommendedName>
</protein>
<dbReference type="CDD" id="cd00156">
    <property type="entry name" value="REC"/>
    <property type="match status" value="1"/>
</dbReference>
<dbReference type="Pfam" id="PF07568">
    <property type="entry name" value="HisKA_2"/>
    <property type="match status" value="1"/>
</dbReference>
<organism evidence="4 5">
    <name type="scientific">Methanobacterium bryantii</name>
    <dbReference type="NCBI Taxonomy" id="2161"/>
    <lineage>
        <taxon>Archaea</taxon>
        <taxon>Methanobacteriati</taxon>
        <taxon>Methanobacteriota</taxon>
        <taxon>Methanomada group</taxon>
        <taxon>Methanobacteria</taxon>
        <taxon>Methanobacteriales</taxon>
        <taxon>Methanobacteriaceae</taxon>
        <taxon>Methanobacterium</taxon>
    </lineage>
</organism>
<dbReference type="AlphaFoldDB" id="A0A2A2H9P9"/>
<dbReference type="SMART" id="SM00448">
    <property type="entry name" value="REC"/>
    <property type="match status" value="1"/>
</dbReference>